<dbReference type="Proteomes" id="UP001467690">
    <property type="component" value="Unassembled WGS sequence"/>
</dbReference>
<dbReference type="EMBL" id="JBELOE010000216">
    <property type="protein sequence ID" value="MER2492564.1"/>
    <property type="molecule type" value="Genomic_DNA"/>
</dbReference>
<comment type="caution">
    <text evidence="2">The sequence shown here is derived from an EMBL/GenBank/DDBJ whole genome shotgun (WGS) entry which is preliminary data.</text>
</comment>
<dbReference type="SMART" id="SM00463">
    <property type="entry name" value="SMR"/>
    <property type="match status" value="1"/>
</dbReference>
<dbReference type="PANTHER" id="PTHR35562:SF2">
    <property type="entry name" value="DNA ENDONUCLEASE SMRA-RELATED"/>
    <property type="match status" value="1"/>
</dbReference>
<dbReference type="NCBIfam" id="NF033154">
    <property type="entry name" value="endonuc_SmrA"/>
    <property type="match status" value="1"/>
</dbReference>
<feature type="domain" description="Smr" evidence="1">
    <location>
        <begin position="103"/>
        <end position="179"/>
    </location>
</feature>
<keyword evidence="3" id="KW-1185">Reference proteome</keyword>
<sequence>MDLHNTHQDDWALFCEEVSDVKPIEQDKIHVPNTKKNENGALLRAALNQINELEENQLTTGFVEAVDPYDIISYKKEGVQDGVFKSLRQGKYRVESTLNINKLSVEAARLEVFKFITQSHENNIRCVLLVHGLGLKNKPHPARLKSYINAWLPNIDLVLACHSATTQLGSYGATIVLLKKSAEKKRETRERIQKRLG</sequence>
<keyword evidence="2" id="KW-0540">Nuclease</keyword>
<evidence type="ECO:0000313" key="2">
    <source>
        <dbReference type="EMBL" id="MER2492564.1"/>
    </source>
</evidence>
<proteinExistence type="predicted"/>
<dbReference type="RefSeq" id="WP_350402051.1">
    <property type="nucleotide sequence ID" value="NZ_JBELOE010000216.1"/>
</dbReference>
<evidence type="ECO:0000313" key="3">
    <source>
        <dbReference type="Proteomes" id="UP001467690"/>
    </source>
</evidence>
<organism evidence="2 3">
    <name type="scientific">Catenovulum sediminis</name>
    <dbReference type="NCBI Taxonomy" id="1740262"/>
    <lineage>
        <taxon>Bacteria</taxon>
        <taxon>Pseudomonadati</taxon>
        <taxon>Pseudomonadota</taxon>
        <taxon>Gammaproteobacteria</taxon>
        <taxon>Alteromonadales</taxon>
        <taxon>Alteromonadaceae</taxon>
        <taxon>Catenovulum</taxon>
    </lineage>
</organism>
<gene>
    <name evidence="2" type="primary">smrA</name>
    <name evidence="2" type="ORF">ABS311_11830</name>
</gene>
<dbReference type="PROSITE" id="PS50828">
    <property type="entry name" value="SMR"/>
    <property type="match status" value="1"/>
</dbReference>
<dbReference type="InterPro" id="IPR047688">
    <property type="entry name" value="Endonuc_SmrA"/>
</dbReference>
<accession>A0ABV1RHY8</accession>
<dbReference type="InterPro" id="IPR036063">
    <property type="entry name" value="Smr_dom_sf"/>
</dbReference>
<dbReference type="GO" id="GO:0004519">
    <property type="term" value="F:endonuclease activity"/>
    <property type="evidence" value="ECO:0007669"/>
    <property type="project" value="UniProtKB-KW"/>
</dbReference>
<dbReference type="InterPro" id="IPR002625">
    <property type="entry name" value="Smr_dom"/>
</dbReference>
<reference evidence="2 3" key="1">
    <citation type="submission" date="2024-06" db="EMBL/GenBank/DDBJ databases">
        <authorList>
            <person name="Chen R.Y."/>
        </authorList>
    </citation>
    <scope>NUCLEOTIDE SEQUENCE [LARGE SCALE GENOMIC DNA]</scope>
    <source>
        <strain evidence="2 3">D2</strain>
    </source>
</reference>
<evidence type="ECO:0000259" key="1">
    <source>
        <dbReference type="PROSITE" id="PS50828"/>
    </source>
</evidence>
<name>A0ABV1RHY8_9ALTE</name>
<dbReference type="Gene3D" id="3.30.1370.110">
    <property type="match status" value="1"/>
</dbReference>
<keyword evidence="2" id="KW-0255">Endonuclease</keyword>
<protein>
    <submittedName>
        <fullName evidence="2">DNA endonuclease SmrA</fullName>
    </submittedName>
</protein>
<dbReference type="SUPFAM" id="SSF160443">
    <property type="entry name" value="SMR domain-like"/>
    <property type="match status" value="1"/>
</dbReference>
<dbReference type="Pfam" id="PF01713">
    <property type="entry name" value="Smr"/>
    <property type="match status" value="1"/>
</dbReference>
<dbReference type="PANTHER" id="PTHR35562">
    <property type="entry name" value="DNA ENDONUCLEASE SMRA-RELATED"/>
    <property type="match status" value="1"/>
</dbReference>
<keyword evidence="2" id="KW-0378">Hydrolase</keyword>